<evidence type="ECO:0000313" key="2">
    <source>
        <dbReference type="Proteomes" id="UP000011083"/>
    </source>
</evidence>
<dbReference type="Proteomes" id="UP000011083">
    <property type="component" value="Unassembled WGS sequence"/>
</dbReference>
<accession>L8GMQ1</accession>
<gene>
    <name evidence="1" type="ORF">ACA1_246840</name>
</gene>
<sequence>MQPFAFGQTSTEFGSDQPPFDIDTLDLEAELAVELGKLIANDHDPELYHVPPTLHQADPSPATSVVDIYNYGLPTATTIAAPSPSPPMFWDVLSSSSYSSPALSSPVPQSPISTPQPTITVTSPTSAPAAAAQAEVEVEAEALVYYFSLLPEKAKTIWVVFFHSRLHSLADFLLCLTNADTTAINNCRELALEANTALSWTATDPLGGQPLYQHKVAFNCPNTTFERAMFRARLVNKASGLALDLGPFSIVSTTSQRTDALARLEQRVTRGSHQRLIVNFKNHPSSKRHHINGKGGKQRNLRGLRFLYDELDKAVQMARM</sequence>
<dbReference type="KEGG" id="acan:ACA1_246840"/>
<dbReference type="EMBL" id="KB008093">
    <property type="protein sequence ID" value="ELR13501.1"/>
    <property type="molecule type" value="Genomic_DNA"/>
</dbReference>
<name>L8GMQ1_ACACF</name>
<proteinExistence type="predicted"/>
<keyword evidence="2" id="KW-1185">Reference proteome</keyword>
<dbReference type="GeneID" id="14914049"/>
<dbReference type="RefSeq" id="XP_004335514.1">
    <property type="nucleotide sequence ID" value="XM_004335466.1"/>
</dbReference>
<dbReference type="AlphaFoldDB" id="L8GMQ1"/>
<dbReference type="VEuPathDB" id="AmoebaDB:ACA1_246840"/>
<organism evidence="1 2">
    <name type="scientific">Acanthamoeba castellanii (strain ATCC 30010 / Neff)</name>
    <dbReference type="NCBI Taxonomy" id="1257118"/>
    <lineage>
        <taxon>Eukaryota</taxon>
        <taxon>Amoebozoa</taxon>
        <taxon>Discosea</taxon>
        <taxon>Longamoebia</taxon>
        <taxon>Centramoebida</taxon>
        <taxon>Acanthamoebidae</taxon>
        <taxon>Acanthamoeba</taxon>
    </lineage>
</organism>
<reference evidence="1 2" key="1">
    <citation type="journal article" date="2013" name="Genome Biol.">
        <title>Genome of Acanthamoeba castellanii highlights extensive lateral gene transfer and early evolution of tyrosine kinase signaling.</title>
        <authorList>
            <person name="Clarke M."/>
            <person name="Lohan A.J."/>
            <person name="Liu B."/>
            <person name="Lagkouvardos I."/>
            <person name="Roy S."/>
            <person name="Zafar N."/>
            <person name="Bertelli C."/>
            <person name="Schilde C."/>
            <person name="Kianianmomeni A."/>
            <person name="Burglin T.R."/>
            <person name="Frech C."/>
            <person name="Turcotte B."/>
            <person name="Kopec K.O."/>
            <person name="Synnott J.M."/>
            <person name="Choo C."/>
            <person name="Paponov I."/>
            <person name="Finkler A."/>
            <person name="Soon Heng Tan C."/>
            <person name="Hutchins A.P."/>
            <person name="Weinmeier T."/>
            <person name="Rattei T."/>
            <person name="Chu J.S."/>
            <person name="Gimenez G."/>
            <person name="Irimia M."/>
            <person name="Rigden D.J."/>
            <person name="Fitzpatrick D.A."/>
            <person name="Lorenzo-Morales J."/>
            <person name="Bateman A."/>
            <person name="Chiu C.H."/>
            <person name="Tang P."/>
            <person name="Hegemann P."/>
            <person name="Fromm H."/>
            <person name="Raoult D."/>
            <person name="Greub G."/>
            <person name="Miranda-Saavedra D."/>
            <person name="Chen N."/>
            <person name="Nash P."/>
            <person name="Ginger M.L."/>
            <person name="Horn M."/>
            <person name="Schaap P."/>
            <person name="Caler L."/>
            <person name="Loftus B."/>
        </authorList>
    </citation>
    <scope>NUCLEOTIDE SEQUENCE [LARGE SCALE GENOMIC DNA]</scope>
    <source>
        <strain evidence="1 2">Neff</strain>
    </source>
</reference>
<evidence type="ECO:0000313" key="1">
    <source>
        <dbReference type="EMBL" id="ELR13501.1"/>
    </source>
</evidence>
<protein>
    <submittedName>
        <fullName evidence="1">Uncharacterized protein</fullName>
    </submittedName>
</protein>